<feature type="compositionally biased region" description="Basic and acidic residues" evidence="1">
    <location>
        <begin position="607"/>
        <end position="633"/>
    </location>
</feature>
<gene>
    <name evidence="3" type="primary">map10</name>
</gene>
<organism evidence="3 4">
    <name type="scientific">Sander lucioperca</name>
    <name type="common">Pike-perch</name>
    <name type="synonym">Perca lucioperca</name>
    <dbReference type="NCBI Taxonomy" id="283035"/>
    <lineage>
        <taxon>Eukaryota</taxon>
        <taxon>Metazoa</taxon>
        <taxon>Chordata</taxon>
        <taxon>Craniata</taxon>
        <taxon>Vertebrata</taxon>
        <taxon>Euteleostomi</taxon>
        <taxon>Actinopterygii</taxon>
        <taxon>Neopterygii</taxon>
        <taxon>Teleostei</taxon>
        <taxon>Neoteleostei</taxon>
        <taxon>Acanthomorphata</taxon>
        <taxon>Eupercaria</taxon>
        <taxon>Perciformes</taxon>
        <taxon>Percoidei</taxon>
        <taxon>Percidae</taxon>
        <taxon>Luciopercinae</taxon>
        <taxon>Sander</taxon>
    </lineage>
</organism>
<keyword evidence="4" id="KW-1185">Reference proteome</keyword>
<evidence type="ECO:0000313" key="4">
    <source>
        <dbReference type="Proteomes" id="UP000694568"/>
    </source>
</evidence>
<dbReference type="GO" id="GO:1990023">
    <property type="term" value="C:mitotic spindle midzone"/>
    <property type="evidence" value="ECO:0007669"/>
    <property type="project" value="TreeGrafter"/>
</dbReference>
<name>A0A8C9Z3Z9_SANLU</name>
<feature type="region of interest" description="Disordered" evidence="1">
    <location>
        <begin position="312"/>
        <end position="335"/>
    </location>
</feature>
<dbReference type="AlphaFoldDB" id="A0A8C9Z3Z9"/>
<reference evidence="3" key="1">
    <citation type="submission" date="2025-08" db="UniProtKB">
        <authorList>
            <consortium name="Ensembl"/>
        </authorList>
    </citation>
    <scope>IDENTIFICATION</scope>
</reference>
<dbReference type="PANTHER" id="PTHR21831:SF2">
    <property type="entry name" value="MICROTUBULE-ASSOCIATED PROTEIN 10"/>
    <property type="match status" value="1"/>
</dbReference>
<reference evidence="3" key="2">
    <citation type="submission" date="2025-09" db="UniProtKB">
        <authorList>
            <consortium name="Ensembl"/>
        </authorList>
    </citation>
    <scope>IDENTIFICATION</scope>
</reference>
<dbReference type="GO" id="GO:0005881">
    <property type="term" value="C:cytoplasmic microtubule"/>
    <property type="evidence" value="ECO:0007669"/>
    <property type="project" value="TreeGrafter"/>
</dbReference>
<dbReference type="Proteomes" id="UP000694568">
    <property type="component" value="Unplaced"/>
</dbReference>
<dbReference type="OrthoDB" id="69809at2759"/>
<dbReference type="Ensembl" id="ENSSLUT00000032352.1">
    <property type="protein sequence ID" value="ENSSLUP00000031354.1"/>
    <property type="gene ID" value="ENSSLUG00000014008.1"/>
</dbReference>
<dbReference type="GO" id="GO:0097431">
    <property type="term" value="C:mitotic spindle pole"/>
    <property type="evidence" value="ECO:0007669"/>
    <property type="project" value="TreeGrafter"/>
</dbReference>
<dbReference type="Pfam" id="PF14924">
    <property type="entry name" value="MAP10_N"/>
    <property type="match status" value="1"/>
</dbReference>
<dbReference type="RefSeq" id="XP_031140185.1">
    <property type="nucleotide sequence ID" value="XM_031284325.2"/>
</dbReference>
<dbReference type="GO" id="GO:0005813">
    <property type="term" value="C:centrosome"/>
    <property type="evidence" value="ECO:0007669"/>
    <property type="project" value="TreeGrafter"/>
</dbReference>
<dbReference type="GeneTree" id="ENSGT00390000008459"/>
<dbReference type="Pfam" id="PF14925">
    <property type="entry name" value="HPHLAWLY"/>
    <property type="match status" value="1"/>
</dbReference>
<dbReference type="InterPro" id="IPR026679">
    <property type="entry name" value="MAP10_C-term"/>
</dbReference>
<evidence type="ECO:0000256" key="1">
    <source>
        <dbReference type="SAM" id="MobiDB-lite"/>
    </source>
</evidence>
<feature type="region of interest" description="Disordered" evidence="1">
    <location>
        <begin position="597"/>
        <end position="815"/>
    </location>
</feature>
<protein>
    <recommendedName>
        <fullName evidence="2">Microtubule-associated protein 10 C-terminal domain-containing protein</fullName>
    </recommendedName>
</protein>
<feature type="compositionally biased region" description="Low complexity" evidence="1">
    <location>
        <begin position="635"/>
        <end position="651"/>
    </location>
</feature>
<feature type="region of interest" description="Disordered" evidence="1">
    <location>
        <begin position="403"/>
        <end position="438"/>
    </location>
</feature>
<evidence type="ECO:0000259" key="2">
    <source>
        <dbReference type="Pfam" id="PF14925"/>
    </source>
</evidence>
<dbReference type="InterPro" id="IPR039302">
    <property type="entry name" value="MAP10"/>
</dbReference>
<feature type="compositionally biased region" description="Polar residues" evidence="1">
    <location>
        <begin position="403"/>
        <end position="428"/>
    </location>
</feature>
<proteinExistence type="predicted"/>
<dbReference type="GeneID" id="116039446"/>
<sequence length="844" mass="93670">MSGRQNSDHSETLFSFELLVESIRIDKDSQVSDELALGVRLLDFPTLLIYQPQQSSGGIKQQGQHGKDQQGEYAFNRGKSCFFKMNLNSLHAHLSNTPLYAMVLDVKEEIPKLVGTSLISLAKAMDRIRQGVTERGLSTPSSHGERGVVDMCNLTGEKTGSISLSYKLLSLGASLLPHMTERRGLESTSVHRGQYVQQNITESQPLDCGNVCSPTPDKPDVSRNIQNDKSLNENTLINEDKQVNGVFVAMQTDHKPRSQMPQTLRETENNFEEDSTIFCPPHLFYNNCAEEKSKNKGGECKLLNLISEAFTFEDTEEETGENTIEGGPTGSPVMDQRVRHDVNTSRNQETSGGTPNVLGESLRQLPLLNALLVELAQLNSQNPHQPLSVHPNLSWIYRPASTEPSAGNLNTPRAAQTKSLQKTRQGTSPHLKHLHSPRYCSTPVVRPASVKVKDKQEEALIESKRSSKSPRKKLVYGTTKTFNLRLKQISPLKVKRHECMDLIQNETQSRTAKGKMMSSDKIVKSSKRKSVLNQRSSLNENVETVMQSITVGSALQETIPKQRTLHWKIHGEQDKDSPRISVKSSLSERDLKCIHIPSVAGDNVSQNKDKKEHHSESNQGKSHCESDRHRENIESSGSSRHSSPKSSFSDSSGEENEEADYADDFNSLEPSDAYSYSPDPVSSPEPSRAKTPRSPVCPEFCNSEGLQKRAVLPVPIKAPSSPQRALRGTHIIRPRTHASALSISSDDSDRDAGSASLQTIRSRKQMTESSRVERSTESVMSSRGQRSESTKSRGSVRGFSAESTSSFEPQEVEELEDELGSLDFKKEYQHISELVANKLPGYTM</sequence>
<dbReference type="GO" id="GO:0008017">
    <property type="term" value="F:microtubule binding"/>
    <property type="evidence" value="ECO:0007669"/>
    <property type="project" value="InterPro"/>
</dbReference>
<dbReference type="GO" id="GO:0032467">
    <property type="term" value="P:positive regulation of cytokinesis"/>
    <property type="evidence" value="ECO:0007669"/>
    <property type="project" value="TreeGrafter"/>
</dbReference>
<dbReference type="GO" id="GO:0031122">
    <property type="term" value="P:cytoplasmic microtubule organization"/>
    <property type="evidence" value="ECO:0007669"/>
    <property type="project" value="TreeGrafter"/>
</dbReference>
<dbReference type="KEGG" id="sluc:116039446"/>
<accession>A0A8C9Z3Z9</accession>
<feature type="domain" description="Microtubule-associated protein 10 C-terminal" evidence="2">
    <location>
        <begin position="259"/>
        <end position="843"/>
    </location>
</feature>
<dbReference type="GO" id="GO:0051256">
    <property type="term" value="P:mitotic spindle midzone assembly"/>
    <property type="evidence" value="ECO:0007669"/>
    <property type="project" value="TreeGrafter"/>
</dbReference>
<feature type="region of interest" description="Disordered" evidence="1">
    <location>
        <begin position="506"/>
        <end position="534"/>
    </location>
</feature>
<dbReference type="CTD" id="54627"/>
<evidence type="ECO:0000313" key="3">
    <source>
        <dbReference type="Ensembl" id="ENSSLUP00000031354.1"/>
    </source>
</evidence>
<feature type="compositionally biased region" description="Acidic residues" evidence="1">
    <location>
        <begin position="652"/>
        <end position="663"/>
    </location>
</feature>
<dbReference type="GO" id="GO:0030496">
    <property type="term" value="C:midbody"/>
    <property type="evidence" value="ECO:0007669"/>
    <property type="project" value="TreeGrafter"/>
</dbReference>
<dbReference type="PANTHER" id="PTHR21831">
    <property type="entry name" value="MICROTUBULE-ASSOCIATED PROTEIN 10"/>
    <property type="match status" value="1"/>
</dbReference>